<dbReference type="InterPro" id="IPR003825">
    <property type="entry name" value="Colicin-V_CvpA"/>
</dbReference>
<name>A0A7V2ZK49_9BACT</name>
<dbReference type="GO" id="GO:0009403">
    <property type="term" value="P:toxin biosynthetic process"/>
    <property type="evidence" value="ECO:0007669"/>
    <property type="project" value="InterPro"/>
</dbReference>
<protein>
    <submittedName>
        <fullName evidence="6">CvpA family protein</fullName>
    </submittedName>
</protein>
<evidence type="ECO:0000256" key="3">
    <source>
        <dbReference type="ARBA" id="ARBA00022989"/>
    </source>
</evidence>
<proteinExistence type="predicted"/>
<evidence type="ECO:0000256" key="1">
    <source>
        <dbReference type="ARBA" id="ARBA00004141"/>
    </source>
</evidence>
<keyword evidence="4 5" id="KW-0472">Membrane</keyword>
<feature type="transmembrane region" description="Helical" evidence="5">
    <location>
        <begin position="29"/>
        <end position="46"/>
    </location>
</feature>
<keyword evidence="3 5" id="KW-1133">Transmembrane helix</keyword>
<dbReference type="EMBL" id="DSUJ01000008">
    <property type="protein sequence ID" value="HFI91328.1"/>
    <property type="molecule type" value="Genomic_DNA"/>
</dbReference>
<dbReference type="PANTHER" id="PTHR37306">
    <property type="entry name" value="COLICIN V PRODUCTION PROTEIN"/>
    <property type="match status" value="1"/>
</dbReference>
<dbReference type="Pfam" id="PF02674">
    <property type="entry name" value="Colicin_V"/>
    <property type="match status" value="1"/>
</dbReference>
<sequence>MNTIDLIILLAALIGFILGFKDGFLRKLIGVIGFIAAVFLAAYFKTQVGRFIESSFGIEYYLAEIIAALFIFFITVLLFSILKRIIHPFDKINSLINQIIGGIVGILQLLIFLSAVFLLLNIFDIPDKTARKRSLFYESTYSIIPSAFNLLKDYTPSTEEIIKNYINEKDTLQ</sequence>
<feature type="transmembrane region" description="Helical" evidence="5">
    <location>
        <begin position="58"/>
        <end position="79"/>
    </location>
</feature>
<dbReference type="GO" id="GO:0016020">
    <property type="term" value="C:membrane"/>
    <property type="evidence" value="ECO:0007669"/>
    <property type="project" value="UniProtKB-SubCell"/>
</dbReference>
<gene>
    <name evidence="6" type="ORF">ENS31_07315</name>
</gene>
<dbReference type="PANTHER" id="PTHR37306:SF1">
    <property type="entry name" value="COLICIN V PRODUCTION PROTEIN"/>
    <property type="match status" value="1"/>
</dbReference>
<reference evidence="6" key="1">
    <citation type="journal article" date="2020" name="mSystems">
        <title>Genome- and Community-Level Interaction Insights into Carbon Utilization and Element Cycling Functions of Hydrothermarchaeota in Hydrothermal Sediment.</title>
        <authorList>
            <person name="Zhou Z."/>
            <person name="Liu Y."/>
            <person name="Xu W."/>
            <person name="Pan J."/>
            <person name="Luo Z.H."/>
            <person name="Li M."/>
        </authorList>
    </citation>
    <scope>NUCLEOTIDE SEQUENCE [LARGE SCALE GENOMIC DNA]</scope>
    <source>
        <strain evidence="6">SpSt-479</strain>
    </source>
</reference>
<evidence type="ECO:0000256" key="2">
    <source>
        <dbReference type="ARBA" id="ARBA00022692"/>
    </source>
</evidence>
<dbReference type="AlphaFoldDB" id="A0A7V2ZK49"/>
<accession>A0A7V2ZK49</accession>
<evidence type="ECO:0000256" key="5">
    <source>
        <dbReference type="SAM" id="Phobius"/>
    </source>
</evidence>
<comment type="subcellular location">
    <subcellularLocation>
        <location evidence="1">Membrane</location>
        <topology evidence="1">Multi-pass membrane protein</topology>
    </subcellularLocation>
</comment>
<feature type="transmembrane region" description="Helical" evidence="5">
    <location>
        <begin position="99"/>
        <end position="123"/>
    </location>
</feature>
<organism evidence="6">
    <name type="scientific">Ignavibacterium album</name>
    <dbReference type="NCBI Taxonomy" id="591197"/>
    <lineage>
        <taxon>Bacteria</taxon>
        <taxon>Pseudomonadati</taxon>
        <taxon>Ignavibacteriota</taxon>
        <taxon>Ignavibacteria</taxon>
        <taxon>Ignavibacteriales</taxon>
        <taxon>Ignavibacteriaceae</taxon>
        <taxon>Ignavibacterium</taxon>
    </lineage>
</organism>
<keyword evidence="2 5" id="KW-0812">Transmembrane</keyword>
<evidence type="ECO:0000256" key="4">
    <source>
        <dbReference type="ARBA" id="ARBA00023136"/>
    </source>
</evidence>
<comment type="caution">
    <text evidence="6">The sequence shown here is derived from an EMBL/GenBank/DDBJ whole genome shotgun (WGS) entry which is preliminary data.</text>
</comment>
<evidence type="ECO:0000313" key="6">
    <source>
        <dbReference type="EMBL" id="HFI91328.1"/>
    </source>
</evidence>